<gene>
    <name evidence="1" type="ORF">N7539_001259</name>
</gene>
<reference evidence="1" key="2">
    <citation type="journal article" date="2023" name="IMA Fungus">
        <title>Comparative genomic study of the Penicillium genus elucidates a diverse pangenome and 15 lateral gene transfer events.</title>
        <authorList>
            <person name="Petersen C."/>
            <person name="Sorensen T."/>
            <person name="Nielsen M.R."/>
            <person name="Sondergaard T.E."/>
            <person name="Sorensen J.L."/>
            <person name="Fitzpatrick D.A."/>
            <person name="Frisvad J.C."/>
            <person name="Nielsen K.L."/>
        </authorList>
    </citation>
    <scope>NUCLEOTIDE SEQUENCE</scope>
    <source>
        <strain evidence="1">IBT 30728</strain>
    </source>
</reference>
<protein>
    <recommendedName>
        <fullName evidence="3">ATPase AAA-type core domain-containing protein</fullName>
    </recommendedName>
</protein>
<dbReference type="Gene3D" id="3.40.50.300">
    <property type="entry name" value="P-loop containing nucleotide triphosphate hydrolases"/>
    <property type="match status" value="1"/>
</dbReference>
<reference evidence="1" key="1">
    <citation type="submission" date="2022-12" db="EMBL/GenBank/DDBJ databases">
        <authorList>
            <person name="Petersen C."/>
        </authorList>
    </citation>
    <scope>NUCLEOTIDE SEQUENCE</scope>
    <source>
        <strain evidence="1">IBT 30728</strain>
    </source>
</reference>
<proteinExistence type="predicted"/>
<dbReference type="PANTHER" id="PTHR46411:SF3">
    <property type="entry name" value="AAA+ ATPASE DOMAIN-CONTAINING PROTEIN"/>
    <property type="match status" value="1"/>
</dbReference>
<dbReference type="InterPro" id="IPR027417">
    <property type="entry name" value="P-loop_NTPase"/>
</dbReference>
<name>A0A9W9XNA2_9EURO</name>
<evidence type="ECO:0000313" key="2">
    <source>
        <dbReference type="Proteomes" id="UP001148312"/>
    </source>
</evidence>
<dbReference type="EMBL" id="JAPWDQ010000001">
    <property type="protein sequence ID" value="KAJ5496143.1"/>
    <property type="molecule type" value="Genomic_DNA"/>
</dbReference>
<keyword evidence="2" id="KW-1185">Reference proteome</keyword>
<evidence type="ECO:0008006" key="3">
    <source>
        <dbReference type="Google" id="ProtNLM"/>
    </source>
</evidence>
<dbReference type="PANTHER" id="PTHR46411">
    <property type="entry name" value="FAMILY ATPASE, PUTATIVE-RELATED"/>
    <property type="match status" value="1"/>
</dbReference>
<evidence type="ECO:0000313" key="1">
    <source>
        <dbReference type="EMBL" id="KAJ5496143.1"/>
    </source>
</evidence>
<dbReference type="GeneID" id="81621112"/>
<sequence length="125" mass="13726">MVCVIPRILEYHPGILFLTTNRVRTIDPAFGSRITVALRYQALDEEARMKIWKDQVGRLKIESTSGEISFDALAKVPLNGRQIKNASRLAVSLAAENGALLSERLLLDTVGIISLGHQNILAGDT</sequence>
<organism evidence="1 2">
    <name type="scientific">Penicillium diatomitis</name>
    <dbReference type="NCBI Taxonomy" id="2819901"/>
    <lineage>
        <taxon>Eukaryota</taxon>
        <taxon>Fungi</taxon>
        <taxon>Dikarya</taxon>
        <taxon>Ascomycota</taxon>
        <taxon>Pezizomycotina</taxon>
        <taxon>Eurotiomycetes</taxon>
        <taxon>Eurotiomycetidae</taxon>
        <taxon>Eurotiales</taxon>
        <taxon>Aspergillaceae</taxon>
        <taxon>Penicillium</taxon>
    </lineage>
</organism>
<comment type="caution">
    <text evidence="1">The sequence shown here is derived from an EMBL/GenBank/DDBJ whole genome shotgun (WGS) entry which is preliminary data.</text>
</comment>
<dbReference type="RefSeq" id="XP_056795156.1">
    <property type="nucleotide sequence ID" value="XM_056930863.1"/>
</dbReference>
<dbReference type="SUPFAM" id="SSF52540">
    <property type="entry name" value="P-loop containing nucleoside triphosphate hydrolases"/>
    <property type="match status" value="1"/>
</dbReference>
<dbReference type="Proteomes" id="UP001148312">
    <property type="component" value="Unassembled WGS sequence"/>
</dbReference>
<dbReference type="AlphaFoldDB" id="A0A9W9XNA2"/>
<accession>A0A9W9XNA2</accession>